<evidence type="ECO:0000256" key="2">
    <source>
        <dbReference type="ARBA" id="ARBA00004158"/>
    </source>
</evidence>
<feature type="transmembrane region" description="Helical" evidence="22">
    <location>
        <begin position="265"/>
        <end position="288"/>
    </location>
</feature>
<keyword evidence="14" id="KW-0968">Cytoplasmic vesicle</keyword>
<comment type="similarity">
    <text evidence="5 20">Belongs to the LAMP family.</text>
</comment>
<keyword evidence="11 20" id="KW-0472">Membrane</keyword>
<dbReference type="Pfam" id="PF01299">
    <property type="entry name" value="Lamp2-like_luminal"/>
    <property type="match status" value="1"/>
</dbReference>
<proteinExistence type="inferred from homology"/>
<evidence type="ECO:0000256" key="18">
    <source>
        <dbReference type="ARBA" id="ARBA00074379"/>
    </source>
</evidence>
<dbReference type="GO" id="GO:0072594">
    <property type="term" value="P:establishment of protein localization to organelle"/>
    <property type="evidence" value="ECO:0007669"/>
    <property type="project" value="TreeGrafter"/>
</dbReference>
<comment type="caution">
    <text evidence="20">Lacks conserved residue(s) required for the propagation of feature annotation.</text>
</comment>
<feature type="domain" description="Lysosome-associated membrane glycoprotein 2-like luminal" evidence="24">
    <location>
        <begin position="77"/>
        <end position="241"/>
    </location>
</feature>
<evidence type="ECO:0000256" key="6">
    <source>
        <dbReference type="ARBA" id="ARBA00022692"/>
    </source>
</evidence>
<dbReference type="GO" id="GO:0031902">
    <property type="term" value="C:late endosome membrane"/>
    <property type="evidence" value="ECO:0007669"/>
    <property type="project" value="TreeGrafter"/>
</dbReference>
<dbReference type="PROSITE" id="PS51407">
    <property type="entry name" value="LAMP_3"/>
    <property type="match status" value="1"/>
</dbReference>
<keyword evidence="8" id="KW-0967">Endosome</keyword>
<evidence type="ECO:0000256" key="16">
    <source>
        <dbReference type="ARBA" id="ARBA00053950"/>
    </source>
</evidence>
<feature type="compositionally biased region" description="Polar residues" evidence="21">
    <location>
        <begin position="59"/>
        <end position="71"/>
    </location>
</feature>
<evidence type="ECO:0000256" key="14">
    <source>
        <dbReference type="ARBA" id="ARBA00023329"/>
    </source>
</evidence>
<evidence type="ECO:0000256" key="1">
    <source>
        <dbReference type="ARBA" id="ARBA00004151"/>
    </source>
</evidence>
<dbReference type="EMBL" id="HACG01017438">
    <property type="protein sequence ID" value="CEK64303.1"/>
    <property type="molecule type" value="Transcribed_RNA"/>
</dbReference>
<evidence type="ECO:0000256" key="11">
    <source>
        <dbReference type="ARBA" id="ARBA00023136"/>
    </source>
</evidence>
<evidence type="ECO:0000256" key="21">
    <source>
        <dbReference type="SAM" id="MobiDB-lite"/>
    </source>
</evidence>
<evidence type="ECO:0000256" key="4">
    <source>
        <dbReference type="ARBA" id="ARBA00004279"/>
    </source>
</evidence>
<evidence type="ECO:0000256" key="13">
    <source>
        <dbReference type="ARBA" id="ARBA00023273"/>
    </source>
</evidence>
<comment type="function">
    <text evidence="16">Plays a role in short-term synaptic plasticity in a subset of GABAergic neurons in the brain.</text>
</comment>
<name>A0A0B6Z7D3_9EUPU</name>
<protein>
    <recommendedName>
        <fullName evidence="18">Lysosome-associated membrane glycoprotein 5</fullName>
    </recommendedName>
    <alternativeName>
        <fullName evidence="19">Lysosome-associated membrane protein 5</fullName>
    </alternativeName>
</protein>
<evidence type="ECO:0000256" key="17">
    <source>
        <dbReference type="ARBA" id="ARBA00060492"/>
    </source>
</evidence>
<accession>A0A0B6Z7D3</accession>
<evidence type="ECO:0000259" key="24">
    <source>
        <dbReference type="Pfam" id="PF01299"/>
    </source>
</evidence>
<keyword evidence="13" id="KW-0966">Cell projection</keyword>
<dbReference type="AlphaFoldDB" id="A0A0B6Z7D3"/>
<gene>
    <name evidence="26" type="primary">ORF51329</name>
    <name evidence="25" type="synonym">ORF51320</name>
    <name evidence="27" type="synonym">ORF51333</name>
</gene>
<keyword evidence="6 20" id="KW-0812">Transmembrane</keyword>
<dbReference type="PRINTS" id="PR00336">
    <property type="entry name" value="LYSASSOCTDMP"/>
</dbReference>
<evidence type="ECO:0000256" key="12">
    <source>
        <dbReference type="ARBA" id="ARBA00023180"/>
    </source>
</evidence>
<evidence type="ECO:0000256" key="8">
    <source>
        <dbReference type="ARBA" id="ARBA00022753"/>
    </source>
</evidence>
<evidence type="ECO:0000256" key="3">
    <source>
        <dbReference type="ARBA" id="ARBA00004172"/>
    </source>
</evidence>
<dbReference type="InterPro" id="IPR002000">
    <property type="entry name" value="Lysosome-assoc_membr_glycop"/>
</dbReference>
<dbReference type="EMBL" id="HACG01017435">
    <property type="protein sequence ID" value="CEK64300.1"/>
    <property type="molecule type" value="Transcribed_RNA"/>
</dbReference>
<dbReference type="InterPro" id="IPR048528">
    <property type="entry name" value="Lamp2-like_luminal"/>
</dbReference>
<evidence type="ECO:0000256" key="7">
    <source>
        <dbReference type="ARBA" id="ARBA00022729"/>
    </source>
</evidence>
<organism evidence="26">
    <name type="scientific">Arion vulgaris</name>
    <dbReference type="NCBI Taxonomy" id="1028688"/>
    <lineage>
        <taxon>Eukaryota</taxon>
        <taxon>Metazoa</taxon>
        <taxon>Spiralia</taxon>
        <taxon>Lophotrochozoa</taxon>
        <taxon>Mollusca</taxon>
        <taxon>Gastropoda</taxon>
        <taxon>Heterobranchia</taxon>
        <taxon>Euthyneura</taxon>
        <taxon>Panpulmonata</taxon>
        <taxon>Eupulmonata</taxon>
        <taxon>Stylommatophora</taxon>
        <taxon>Helicina</taxon>
        <taxon>Arionoidea</taxon>
        <taxon>Arionidae</taxon>
        <taxon>Arion</taxon>
    </lineage>
</organism>
<keyword evidence="7 23" id="KW-0732">Signal</keyword>
<evidence type="ECO:0000256" key="15">
    <source>
        <dbReference type="ARBA" id="ARBA00029428"/>
    </source>
</evidence>
<evidence type="ECO:0000313" key="26">
    <source>
        <dbReference type="EMBL" id="CEK64302.1"/>
    </source>
</evidence>
<dbReference type="GO" id="GO:0005886">
    <property type="term" value="C:plasma membrane"/>
    <property type="evidence" value="ECO:0007669"/>
    <property type="project" value="UniProtKB-SubCell"/>
</dbReference>
<dbReference type="EMBL" id="HACG01017437">
    <property type="protein sequence ID" value="CEK64302.1"/>
    <property type="molecule type" value="Transcribed_RNA"/>
</dbReference>
<dbReference type="PANTHER" id="PTHR11506:SF35">
    <property type="entry name" value="LYSOSOME-ASSOCIATED MEMBRANE GLYCOPROTEIN 5"/>
    <property type="match status" value="1"/>
</dbReference>
<dbReference type="PANTHER" id="PTHR11506">
    <property type="entry name" value="LYSOSOME-ASSOCIATED MEMBRANE GLYCOPROTEIN"/>
    <property type="match status" value="1"/>
</dbReference>
<keyword evidence="12" id="KW-0325">Glycoprotein</keyword>
<keyword evidence="9 22" id="KW-1133">Transmembrane helix</keyword>
<evidence type="ECO:0000313" key="27">
    <source>
        <dbReference type="EMBL" id="CEK64303.1"/>
    </source>
</evidence>
<feature type="signal peptide" evidence="23">
    <location>
        <begin position="1"/>
        <end position="26"/>
    </location>
</feature>
<reference evidence="26" key="1">
    <citation type="submission" date="2014-12" db="EMBL/GenBank/DDBJ databases">
        <title>Insight into the proteome of Arion vulgaris.</title>
        <authorList>
            <person name="Aradska J."/>
            <person name="Bulat T."/>
            <person name="Smidak R."/>
            <person name="Sarate P."/>
            <person name="Gangsoo J."/>
            <person name="Sialana F."/>
            <person name="Bilban M."/>
            <person name="Lubec G."/>
        </authorList>
    </citation>
    <scope>NUCLEOTIDE SEQUENCE</scope>
    <source>
        <tissue evidence="26">Skin</tissue>
    </source>
</reference>
<sequence>MSLSIAMKAILLLYIQLIFITDQVMCQQTGANQENVDPASMSTDSIFSQFGQDEGSGEVQPTVSNTTDGNETNTLPHFVVKDASGNPCFLATLNATLQVSYRVAEGIVHEAYIALAEIQLPEDVKAKGICGQNTTRLFLEWGNGTFHINITFTINGQKTETENATWSLTDLSVSYDLSNHHVFPGTSETDVVTIQRDNLALFTTPVGYTHVCDQNMKVSVGPNERGVTVNFHEVKIAAFGVTSSEYPPDVKVCPENVEAADNDEILVPLIVACCLSAVVVIIVIAYVIKRKIQTTRDQTDYKQMP</sequence>
<comment type="subcellular location">
    <subcellularLocation>
        <location evidence="4">Cell projection</location>
        <location evidence="4">Dendrite</location>
    </subcellularLocation>
    <subcellularLocation>
        <location evidence="17">Cell projection</location>
        <location evidence="17">Growth cone membrane</location>
        <topology evidence="17">Single-pass type I membrane protein</topology>
    </subcellularLocation>
    <subcellularLocation>
        <location evidence="15">Cytoplasmic vesicle</location>
        <location evidence="15">Secretory vesicle</location>
        <location evidence="15">Synaptic vesicle membrane</location>
        <topology evidence="15">Single-pass type I membrane protein</topology>
    </subcellularLocation>
    <subcellularLocation>
        <location evidence="2">Early endosome membrane</location>
        <topology evidence="2">Single-pass type I membrane protein</topology>
    </subcellularLocation>
    <subcellularLocation>
        <location evidence="1">Endoplasmic reticulum-Golgi intermediate compartment membrane</location>
        <topology evidence="1">Single-pass type I membrane protein</topology>
    </subcellularLocation>
    <subcellularLocation>
        <location evidence="20">Membrane</location>
        <topology evidence="20">Single-pass type I membrane protein</topology>
    </subcellularLocation>
    <subcellularLocation>
        <location evidence="3">Recycling endosome</location>
    </subcellularLocation>
</comment>
<evidence type="ECO:0000256" key="19">
    <source>
        <dbReference type="ARBA" id="ARBA00076257"/>
    </source>
</evidence>
<keyword evidence="10" id="KW-0770">Synapse</keyword>
<evidence type="ECO:0000256" key="22">
    <source>
        <dbReference type="SAM" id="Phobius"/>
    </source>
</evidence>
<evidence type="ECO:0000256" key="23">
    <source>
        <dbReference type="SAM" id="SignalP"/>
    </source>
</evidence>
<feature type="region of interest" description="Disordered" evidence="21">
    <location>
        <begin position="51"/>
        <end position="71"/>
    </location>
</feature>
<feature type="chain" id="PRO_5007391342" description="Lysosome-associated membrane glycoprotein 5" evidence="23">
    <location>
        <begin position="27"/>
        <end position="305"/>
    </location>
</feature>
<evidence type="ECO:0000256" key="20">
    <source>
        <dbReference type="PROSITE-ProRule" id="PRU00740"/>
    </source>
</evidence>
<evidence type="ECO:0000256" key="9">
    <source>
        <dbReference type="ARBA" id="ARBA00022989"/>
    </source>
</evidence>
<evidence type="ECO:0000313" key="25">
    <source>
        <dbReference type="EMBL" id="CEK64300.1"/>
    </source>
</evidence>
<evidence type="ECO:0000256" key="10">
    <source>
        <dbReference type="ARBA" id="ARBA00023018"/>
    </source>
</evidence>
<dbReference type="Gene3D" id="2.40.160.110">
    <property type="match status" value="1"/>
</dbReference>
<dbReference type="GO" id="GO:0005765">
    <property type="term" value="C:lysosomal membrane"/>
    <property type="evidence" value="ECO:0007669"/>
    <property type="project" value="TreeGrafter"/>
</dbReference>
<evidence type="ECO:0000256" key="5">
    <source>
        <dbReference type="ARBA" id="ARBA00009644"/>
    </source>
</evidence>